<feature type="signal peptide" evidence="1">
    <location>
        <begin position="1"/>
        <end position="20"/>
    </location>
</feature>
<accession>A0A9P9JH18</accession>
<dbReference type="Proteomes" id="UP000738349">
    <property type="component" value="Unassembled WGS sequence"/>
</dbReference>
<reference evidence="2" key="1">
    <citation type="journal article" date="2021" name="Nat. Commun.">
        <title>Genetic determinants of endophytism in the Arabidopsis root mycobiome.</title>
        <authorList>
            <person name="Mesny F."/>
            <person name="Miyauchi S."/>
            <person name="Thiergart T."/>
            <person name="Pickel B."/>
            <person name="Atanasova L."/>
            <person name="Karlsson M."/>
            <person name="Huettel B."/>
            <person name="Barry K.W."/>
            <person name="Haridas S."/>
            <person name="Chen C."/>
            <person name="Bauer D."/>
            <person name="Andreopoulos W."/>
            <person name="Pangilinan J."/>
            <person name="LaButti K."/>
            <person name="Riley R."/>
            <person name="Lipzen A."/>
            <person name="Clum A."/>
            <person name="Drula E."/>
            <person name="Henrissat B."/>
            <person name="Kohler A."/>
            <person name="Grigoriev I.V."/>
            <person name="Martin F.M."/>
            <person name="Hacquard S."/>
        </authorList>
    </citation>
    <scope>NUCLEOTIDE SEQUENCE</scope>
    <source>
        <strain evidence="2">MPI-CAGE-AT-0147</strain>
    </source>
</reference>
<proteinExistence type="predicted"/>
<dbReference type="OrthoDB" id="10586539at2759"/>
<evidence type="ECO:0000256" key="1">
    <source>
        <dbReference type="SAM" id="SignalP"/>
    </source>
</evidence>
<gene>
    <name evidence="2" type="ORF">EDB81DRAFT_784019</name>
</gene>
<organism evidence="2 3">
    <name type="scientific">Dactylonectria macrodidyma</name>
    <dbReference type="NCBI Taxonomy" id="307937"/>
    <lineage>
        <taxon>Eukaryota</taxon>
        <taxon>Fungi</taxon>
        <taxon>Dikarya</taxon>
        <taxon>Ascomycota</taxon>
        <taxon>Pezizomycotina</taxon>
        <taxon>Sordariomycetes</taxon>
        <taxon>Hypocreomycetidae</taxon>
        <taxon>Hypocreales</taxon>
        <taxon>Nectriaceae</taxon>
        <taxon>Dactylonectria</taxon>
    </lineage>
</organism>
<dbReference type="EMBL" id="JAGMUV010000004">
    <property type="protein sequence ID" value="KAH7161186.1"/>
    <property type="molecule type" value="Genomic_DNA"/>
</dbReference>
<feature type="chain" id="PRO_5040516463" description="Secreted protein" evidence="1">
    <location>
        <begin position="21"/>
        <end position="187"/>
    </location>
</feature>
<name>A0A9P9JH18_9HYPO</name>
<protein>
    <recommendedName>
        <fullName evidence="4">Secreted protein</fullName>
    </recommendedName>
</protein>
<keyword evidence="1" id="KW-0732">Signal</keyword>
<dbReference type="AlphaFoldDB" id="A0A9P9JH18"/>
<evidence type="ECO:0000313" key="2">
    <source>
        <dbReference type="EMBL" id="KAH7161186.1"/>
    </source>
</evidence>
<evidence type="ECO:0000313" key="3">
    <source>
        <dbReference type="Proteomes" id="UP000738349"/>
    </source>
</evidence>
<comment type="caution">
    <text evidence="2">The sequence shown here is derived from an EMBL/GenBank/DDBJ whole genome shotgun (WGS) entry which is preliminary data.</text>
</comment>
<keyword evidence="3" id="KW-1185">Reference proteome</keyword>
<evidence type="ECO:0008006" key="4">
    <source>
        <dbReference type="Google" id="ProtNLM"/>
    </source>
</evidence>
<sequence>MRPPSFRLGAMLPVLPLRHAVLFGPHCSASPSQLRRDFHQASSHFAVPFPTATSRPCQSNHTLVLMTLSSLCLVPWLPLGVGSSCVHGGLSQERRPKSDVKVPCIGTCLREHRKMEQRHRIELHFEFGRHRPRAAVMCPVRPLAAFFGRLGRSVVFHRPHALMMTGLSCHWRDGILAWVLTSWGQAY</sequence>